<feature type="coiled-coil region" evidence="15">
    <location>
        <begin position="89"/>
        <end position="116"/>
    </location>
</feature>
<reference evidence="17" key="1">
    <citation type="submission" date="2021-03" db="EMBL/GenBank/DDBJ databases">
        <title>Draft genome sequence of rust myrtle Austropuccinia psidii MF-1, a brazilian biotype.</title>
        <authorList>
            <person name="Quecine M.C."/>
            <person name="Pachon D.M.R."/>
            <person name="Bonatelli M.L."/>
            <person name="Correr F.H."/>
            <person name="Franceschini L.M."/>
            <person name="Leite T.F."/>
            <person name="Margarido G.R.A."/>
            <person name="Almeida C.A."/>
            <person name="Ferrarezi J.A."/>
            <person name="Labate C.A."/>
        </authorList>
    </citation>
    <scope>NUCLEOTIDE SEQUENCE</scope>
    <source>
        <strain evidence="17">MF-1</strain>
    </source>
</reference>
<dbReference type="PANTHER" id="PTHR42648:SF11">
    <property type="entry name" value="TRANSPOSON TY4-P GAG-POL POLYPROTEIN"/>
    <property type="match status" value="1"/>
</dbReference>
<proteinExistence type="predicted"/>
<dbReference type="InterPro" id="IPR012337">
    <property type="entry name" value="RNaseH-like_sf"/>
</dbReference>
<evidence type="ECO:0000256" key="5">
    <source>
        <dbReference type="ARBA" id="ARBA00022759"/>
    </source>
</evidence>
<keyword evidence="11" id="KW-0239">DNA-directed DNA polymerase</keyword>
<evidence type="ECO:0000256" key="12">
    <source>
        <dbReference type="ARBA" id="ARBA00023172"/>
    </source>
</evidence>
<comment type="catalytic activity">
    <reaction evidence="14">
        <text>DNA(n) + a 2'-deoxyribonucleoside 5'-triphosphate = DNA(n+1) + diphosphate</text>
        <dbReference type="Rhea" id="RHEA:22508"/>
        <dbReference type="Rhea" id="RHEA-COMP:17339"/>
        <dbReference type="Rhea" id="RHEA-COMP:17340"/>
        <dbReference type="ChEBI" id="CHEBI:33019"/>
        <dbReference type="ChEBI" id="CHEBI:61560"/>
        <dbReference type="ChEBI" id="CHEBI:173112"/>
        <dbReference type="EC" id="2.7.7.7"/>
    </reaction>
</comment>
<dbReference type="Gene3D" id="3.30.420.10">
    <property type="entry name" value="Ribonuclease H-like superfamily/Ribonuclease H"/>
    <property type="match status" value="1"/>
</dbReference>
<accession>A0A9Q3I387</accession>
<keyword evidence="6" id="KW-0378">Hydrolase</keyword>
<keyword evidence="10" id="KW-0695">RNA-directed DNA polymerase</keyword>
<evidence type="ECO:0000256" key="6">
    <source>
        <dbReference type="ARBA" id="ARBA00022801"/>
    </source>
</evidence>
<evidence type="ECO:0000256" key="7">
    <source>
        <dbReference type="ARBA" id="ARBA00022842"/>
    </source>
</evidence>
<evidence type="ECO:0000256" key="14">
    <source>
        <dbReference type="ARBA" id="ARBA00049244"/>
    </source>
</evidence>
<comment type="catalytic activity">
    <reaction evidence="13">
        <text>DNA(n) + a 2'-deoxyribonucleoside 5'-triphosphate = DNA(n+1) + diphosphate</text>
        <dbReference type="Rhea" id="RHEA:22508"/>
        <dbReference type="Rhea" id="RHEA-COMP:17339"/>
        <dbReference type="Rhea" id="RHEA-COMP:17340"/>
        <dbReference type="ChEBI" id="CHEBI:33019"/>
        <dbReference type="ChEBI" id="CHEBI:61560"/>
        <dbReference type="ChEBI" id="CHEBI:173112"/>
        <dbReference type="EC" id="2.7.7.49"/>
    </reaction>
</comment>
<evidence type="ECO:0000313" key="17">
    <source>
        <dbReference type="EMBL" id="MBW0527921.1"/>
    </source>
</evidence>
<evidence type="ECO:0000313" key="18">
    <source>
        <dbReference type="Proteomes" id="UP000765509"/>
    </source>
</evidence>
<dbReference type="EMBL" id="AVOT02033936">
    <property type="protein sequence ID" value="MBW0527921.1"/>
    <property type="molecule type" value="Genomic_DNA"/>
</dbReference>
<dbReference type="GO" id="GO:0032196">
    <property type="term" value="P:transposition"/>
    <property type="evidence" value="ECO:0007669"/>
    <property type="project" value="UniProtKB-KW"/>
</dbReference>
<dbReference type="AlphaFoldDB" id="A0A9Q3I387"/>
<dbReference type="GO" id="GO:0003887">
    <property type="term" value="F:DNA-directed DNA polymerase activity"/>
    <property type="evidence" value="ECO:0007669"/>
    <property type="project" value="UniProtKB-KW"/>
</dbReference>
<dbReference type="SUPFAM" id="SSF53098">
    <property type="entry name" value="Ribonuclease H-like"/>
    <property type="match status" value="1"/>
</dbReference>
<evidence type="ECO:0000256" key="11">
    <source>
        <dbReference type="ARBA" id="ARBA00022932"/>
    </source>
</evidence>
<dbReference type="GO" id="GO:0016787">
    <property type="term" value="F:hydrolase activity"/>
    <property type="evidence" value="ECO:0007669"/>
    <property type="project" value="UniProtKB-KW"/>
</dbReference>
<evidence type="ECO:0000256" key="8">
    <source>
        <dbReference type="ARBA" id="ARBA00022884"/>
    </source>
</evidence>
<dbReference type="GO" id="GO:0003964">
    <property type="term" value="F:RNA-directed DNA polymerase activity"/>
    <property type="evidence" value="ECO:0007669"/>
    <property type="project" value="UniProtKB-KW"/>
</dbReference>
<keyword evidence="4" id="KW-0479">Metal-binding</keyword>
<dbReference type="GO" id="GO:0004519">
    <property type="term" value="F:endonuclease activity"/>
    <property type="evidence" value="ECO:0007669"/>
    <property type="project" value="UniProtKB-KW"/>
</dbReference>
<keyword evidence="2" id="KW-0548">Nucleotidyltransferase</keyword>
<dbReference type="GO" id="GO:0003723">
    <property type="term" value="F:RNA binding"/>
    <property type="evidence" value="ECO:0007669"/>
    <property type="project" value="UniProtKB-KW"/>
</dbReference>
<keyword evidence="7" id="KW-0460">Magnesium</keyword>
<keyword evidence="5" id="KW-0255">Endonuclease</keyword>
<sequence length="381" mass="43432">MDFNDEEIDAQVSEHERLGHIGRTGNCEACRFGKTTRSSFKKNLERPKVPLEELSVDLMGPITPTSIGGSNFVLVVVDTATRFSWVRFLKSKDKAKDKLIQIINRAENRLEKSVKRILTNGGKEFVNKFISNFCENRGIENITTTPYTPQHNGIVERLNHTLLDKARAMRIETGVPKELWAELINTANYLGFDNRAEKGILVGYEPEWGVYRVLLEEKQVVIQSRDVIFDEDKLLLINKAIDNTKKIEYGSFKRIEPEEKTVISALEDTQENQINVPVSPLETTPQIEDRDSLHQEIGETNEGVRVTNKRFNKPGWDWKIQPEAPHDISSKISTNNILTNQQRNKAQIAENINKLLEEDNNDCISVALTTKETDNKKFPAT</sequence>
<protein>
    <recommendedName>
        <fullName evidence="16">Integrase catalytic domain-containing protein</fullName>
    </recommendedName>
</protein>
<dbReference type="Proteomes" id="UP000765509">
    <property type="component" value="Unassembled WGS sequence"/>
</dbReference>
<evidence type="ECO:0000256" key="2">
    <source>
        <dbReference type="ARBA" id="ARBA00022695"/>
    </source>
</evidence>
<dbReference type="GO" id="GO:0006310">
    <property type="term" value="P:DNA recombination"/>
    <property type="evidence" value="ECO:0007669"/>
    <property type="project" value="UniProtKB-KW"/>
</dbReference>
<dbReference type="InterPro" id="IPR001584">
    <property type="entry name" value="Integrase_cat-core"/>
</dbReference>
<dbReference type="PROSITE" id="PS50994">
    <property type="entry name" value="INTEGRASE"/>
    <property type="match status" value="1"/>
</dbReference>
<organism evidence="17 18">
    <name type="scientific">Austropuccinia psidii MF-1</name>
    <dbReference type="NCBI Taxonomy" id="1389203"/>
    <lineage>
        <taxon>Eukaryota</taxon>
        <taxon>Fungi</taxon>
        <taxon>Dikarya</taxon>
        <taxon>Basidiomycota</taxon>
        <taxon>Pucciniomycotina</taxon>
        <taxon>Pucciniomycetes</taxon>
        <taxon>Pucciniales</taxon>
        <taxon>Sphaerophragmiaceae</taxon>
        <taxon>Austropuccinia</taxon>
    </lineage>
</organism>
<gene>
    <name evidence="17" type="ORF">O181_067636</name>
</gene>
<comment type="caution">
    <text evidence="17">The sequence shown here is derived from an EMBL/GenBank/DDBJ whole genome shotgun (WGS) entry which is preliminary data.</text>
</comment>
<evidence type="ECO:0000256" key="9">
    <source>
        <dbReference type="ARBA" id="ARBA00022908"/>
    </source>
</evidence>
<keyword evidence="11" id="KW-0808">Transferase</keyword>
<evidence type="ECO:0000256" key="10">
    <source>
        <dbReference type="ARBA" id="ARBA00022918"/>
    </source>
</evidence>
<evidence type="ECO:0000256" key="1">
    <source>
        <dbReference type="ARBA" id="ARBA00022578"/>
    </source>
</evidence>
<keyword evidence="1" id="KW-0815">Transposition</keyword>
<evidence type="ECO:0000256" key="4">
    <source>
        <dbReference type="ARBA" id="ARBA00022723"/>
    </source>
</evidence>
<evidence type="ECO:0000256" key="3">
    <source>
        <dbReference type="ARBA" id="ARBA00022722"/>
    </source>
</evidence>
<dbReference type="OrthoDB" id="3261476at2759"/>
<dbReference type="GO" id="GO:0015074">
    <property type="term" value="P:DNA integration"/>
    <property type="evidence" value="ECO:0007669"/>
    <property type="project" value="UniProtKB-KW"/>
</dbReference>
<dbReference type="InterPro" id="IPR036397">
    <property type="entry name" value="RNaseH_sf"/>
</dbReference>
<dbReference type="Pfam" id="PF25597">
    <property type="entry name" value="SH3_retrovirus"/>
    <property type="match status" value="1"/>
</dbReference>
<dbReference type="InterPro" id="IPR057670">
    <property type="entry name" value="SH3_retrovirus"/>
</dbReference>
<feature type="domain" description="Integrase catalytic" evidence="16">
    <location>
        <begin position="46"/>
        <end position="214"/>
    </location>
</feature>
<dbReference type="GO" id="GO:0005634">
    <property type="term" value="C:nucleus"/>
    <property type="evidence" value="ECO:0007669"/>
    <property type="project" value="UniProtKB-ARBA"/>
</dbReference>
<name>A0A9Q3I387_9BASI</name>
<keyword evidence="3" id="KW-0540">Nuclease</keyword>
<keyword evidence="12" id="KW-0233">DNA recombination</keyword>
<evidence type="ECO:0000256" key="15">
    <source>
        <dbReference type="SAM" id="Coils"/>
    </source>
</evidence>
<evidence type="ECO:0000256" key="13">
    <source>
        <dbReference type="ARBA" id="ARBA00048173"/>
    </source>
</evidence>
<keyword evidence="8" id="KW-0694">RNA-binding</keyword>
<keyword evidence="15" id="KW-0175">Coiled coil</keyword>
<dbReference type="GO" id="GO:0046872">
    <property type="term" value="F:metal ion binding"/>
    <property type="evidence" value="ECO:0007669"/>
    <property type="project" value="UniProtKB-KW"/>
</dbReference>
<keyword evidence="18" id="KW-1185">Reference proteome</keyword>
<dbReference type="InterPro" id="IPR039537">
    <property type="entry name" value="Retrotran_Ty1/copia-like"/>
</dbReference>
<evidence type="ECO:0000259" key="16">
    <source>
        <dbReference type="PROSITE" id="PS50994"/>
    </source>
</evidence>
<keyword evidence="9" id="KW-0229">DNA integration</keyword>
<dbReference type="PANTHER" id="PTHR42648">
    <property type="entry name" value="TRANSPOSASE, PUTATIVE-RELATED"/>
    <property type="match status" value="1"/>
</dbReference>